<evidence type="ECO:0000313" key="3">
    <source>
        <dbReference type="Proteomes" id="UP000176770"/>
    </source>
</evidence>
<comment type="caution">
    <text evidence="2">The sequence shown here is derived from an EMBL/GenBank/DDBJ whole genome shotgun (WGS) entry which is preliminary data.</text>
</comment>
<dbReference type="Proteomes" id="UP000176770">
    <property type="component" value="Unassembled WGS sequence"/>
</dbReference>
<proteinExistence type="predicted"/>
<feature type="transmembrane region" description="Helical" evidence="1">
    <location>
        <begin position="49"/>
        <end position="67"/>
    </location>
</feature>
<organism evidence="2 3">
    <name type="scientific">Candidatus Spechtbacteria bacterium RIFCSPLOWO2_12_FULL_38_22</name>
    <dbReference type="NCBI Taxonomy" id="1802165"/>
    <lineage>
        <taxon>Bacteria</taxon>
        <taxon>Candidatus Spechtiibacteriota</taxon>
    </lineage>
</organism>
<evidence type="ECO:0000313" key="2">
    <source>
        <dbReference type="EMBL" id="OGZ62243.1"/>
    </source>
</evidence>
<keyword evidence="1" id="KW-0472">Membrane</keyword>
<feature type="transmembrane region" description="Helical" evidence="1">
    <location>
        <begin position="21"/>
        <end position="43"/>
    </location>
</feature>
<gene>
    <name evidence="2" type="ORF">A3F94_02860</name>
</gene>
<sequence>MALLHKKLKKRIEKESVWGDNFLILFWAIFIDIIGFISGLLGFLIVPIIFSNILSSIAGIPIFVWGYKKYKKRGGFGVWKYIKQVWRTSLAETLVSPGPWLTLFVRKTIRGKKIFKF</sequence>
<dbReference type="EMBL" id="MHOK01000005">
    <property type="protein sequence ID" value="OGZ62243.1"/>
    <property type="molecule type" value="Genomic_DNA"/>
</dbReference>
<keyword evidence="1" id="KW-1133">Transmembrane helix</keyword>
<dbReference type="AlphaFoldDB" id="A0A1G2HIG8"/>
<keyword evidence="1" id="KW-0812">Transmembrane</keyword>
<dbReference type="STRING" id="1802165.A3F94_02860"/>
<evidence type="ECO:0000256" key="1">
    <source>
        <dbReference type="SAM" id="Phobius"/>
    </source>
</evidence>
<name>A0A1G2HIG8_9BACT</name>
<reference evidence="2 3" key="1">
    <citation type="journal article" date="2016" name="Nat. Commun.">
        <title>Thousands of microbial genomes shed light on interconnected biogeochemical processes in an aquifer system.</title>
        <authorList>
            <person name="Anantharaman K."/>
            <person name="Brown C.T."/>
            <person name="Hug L.A."/>
            <person name="Sharon I."/>
            <person name="Castelle C.J."/>
            <person name="Probst A.J."/>
            <person name="Thomas B.C."/>
            <person name="Singh A."/>
            <person name="Wilkins M.J."/>
            <person name="Karaoz U."/>
            <person name="Brodie E.L."/>
            <person name="Williams K.H."/>
            <person name="Hubbard S.S."/>
            <person name="Banfield J.F."/>
        </authorList>
    </citation>
    <scope>NUCLEOTIDE SEQUENCE [LARGE SCALE GENOMIC DNA]</scope>
</reference>
<accession>A0A1G2HIG8</accession>
<protein>
    <submittedName>
        <fullName evidence="2">Uncharacterized protein</fullName>
    </submittedName>
</protein>